<dbReference type="GO" id="GO:0034457">
    <property type="term" value="C:Mpp10 complex"/>
    <property type="evidence" value="ECO:0007669"/>
    <property type="project" value="UniProtKB-UniRule"/>
</dbReference>
<evidence type="ECO:0000256" key="8">
    <source>
        <dbReference type="SAM" id="MobiDB-lite"/>
    </source>
</evidence>
<keyword evidence="9" id="KW-1185">Reference proteome</keyword>
<keyword evidence="4 7" id="KW-0539">Nucleus</keyword>
<evidence type="ECO:0000313" key="9">
    <source>
        <dbReference type="Proteomes" id="UP000694925"/>
    </source>
</evidence>
<dbReference type="GO" id="GO:0032040">
    <property type="term" value="C:small-subunit processome"/>
    <property type="evidence" value="ECO:0007669"/>
    <property type="project" value="TreeGrafter"/>
</dbReference>
<evidence type="ECO:0000256" key="3">
    <source>
        <dbReference type="ARBA" id="ARBA00022552"/>
    </source>
</evidence>
<dbReference type="RefSeq" id="XP_017893249.1">
    <property type="nucleotide sequence ID" value="XM_018037760.2"/>
</dbReference>
<feature type="compositionally biased region" description="Basic and acidic residues" evidence="8">
    <location>
        <begin position="538"/>
        <end position="547"/>
    </location>
</feature>
<feature type="compositionally biased region" description="Basic and acidic residues" evidence="8">
    <location>
        <begin position="505"/>
        <end position="524"/>
    </location>
</feature>
<dbReference type="GO" id="GO:0006364">
    <property type="term" value="P:rRNA processing"/>
    <property type="evidence" value="ECO:0007669"/>
    <property type="project" value="UniProtKB-KW"/>
</dbReference>
<keyword evidence="5 7" id="KW-0687">Ribonucleoprotein</keyword>
<gene>
    <name evidence="10" type="primary">LOC108632898</name>
</gene>
<feature type="compositionally biased region" description="Acidic residues" evidence="8">
    <location>
        <begin position="131"/>
        <end position="140"/>
    </location>
</feature>
<evidence type="ECO:0000256" key="2">
    <source>
        <dbReference type="ARBA" id="ARBA00022517"/>
    </source>
</evidence>
<feature type="region of interest" description="Disordered" evidence="8">
    <location>
        <begin position="606"/>
        <end position="627"/>
    </location>
</feature>
<keyword evidence="2 7" id="KW-0690">Ribosome biogenesis</keyword>
<dbReference type="InterPro" id="IPR012173">
    <property type="entry name" value="Mpp10"/>
</dbReference>
<feature type="compositionally biased region" description="Acidic residues" evidence="8">
    <location>
        <begin position="191"/>
        <end position="210"/>
    </location>
</feature>
<feature type="compositionally biased region" description="Basic residues" evidence="8">
    <location>
        <begin position="525"/>
        <end position="537"/>
    </location>
</feature>
<proteinExistence type="inferred from homology"/>
<dbReference type="GeneID" id="108632898"/>
<organism evidence="9 10">
    <name type="scientific">Ceratina calcarata</name>
    <dbReference type="NCBI Taxonomy" id="156304"/>
    <lineage>
        <taxon>Eukaryota</taxon>
        <taxon>Metazoa</taxon>
        <taxon>Ecdysozoa</taxon>
        <taxon>Arthropoda</taxon>
        <taxon>Hexapoda</taxon>
        <taxon>Insecta</taxon>
        <taxon>Pterygota</taxon>
        <taxon>Neoptera</taxon>
        <taxon>Endopterygota</taxon>
        <taxon>Hymenoptera</taxon>
        <taxon>Apocrita</taxon>
        <taxon>Aculeata</taxon>
        <taxon>Apoidea</taxon>
        <taxon>Anthophila</taxon>
        <taxon>Apidae</taxon>
        <taxon>Ceratina</taxon>
        <taxon>Zadontomerus</taxon>
    </lineage>
</organism>
<feature type="compositionally biased region" description="Basic and acidic residues" evidence="8">
    <location>
        <begin position="172"/>
        <end position="190"/>
    </location>
</feature>
<evidence type="ECO:0000256" key="4">
    <source>
        <dbReference type="ARBA" id="ARBA00023242"/>
    </source>
</evidence>
<feature type="region of interest" description="Disordered" evidence="8">
    <location>
        <begin position="172"/>
        <end position="305"/>
    </location>
</feature>
<dbReference type="PANTHER" id="PTHR17039">
    <property type="entry name" value="U3 SMALL NUCLEOLAR RIBONUCLEOPROTEIN PROTEIN MPP10"/>
    <property type="match status" value="1"/>
</dbReference>
<dbReference type="GO" id="GO:0005732">
    <property type="term" value="C:sno(s)RNA-containing ribonucleoprotein complex"/>
    <property type="evidence" value="ECO:0007669"/>
    <property type="project" value="UniProtKB-UniRule"/>
</dbReference>
<sequence>MYRMAEVEMFNRVIQTIDDNTKKPEQFLSVQNTVARNFKNCIKHLYDFTKEESQRNTNALPELVTEDFDEEQIWQQIELQNEGEFDYLVRCVSKALSESKRLTIPISATKPESEEEESEKELSEDERATEETLSEDEESSTDNLRKEKPEVKRRKKKSSIVDDKFFKLDELDEYLTKEERKETQNEKNELESDDESVDLFNDLSDDDDKTEEGKLMKYADFFDSPQSEDENPNSSMAEAGDESADNESLDGSDLNNEMDIDSEGETHKSKKKVTFNLTNDSDETDSLENRNTTAKQDTEVKSTLETRQERLKKRIEKLEEEALAEKPWQLKGEVTGGNRPQNSLLEEFVEFDITTRPPPVITEQTTLRLEDIIKRRIKDRVWDDVEKKFKPVETPMEYKKKLILDQEKSKESLSQIYEKEYLKQKQALNPDNETVEEEPTLHKEIRQMMGSVFKKLDAFSNFHYTPKLAKPELKVVTNLPAINMEEVAPVGMSDAALLAPEEIKAKSRGDPIGKAERTKTDMKRERRHKKMKQRARQQARENKEKLNALKPGVAKKHKKEKAAEMAKKLSKNRNIIQMDESSFKAPKSSTAFFNQLQDEVKSHIKAKTGANKKKKEKNALSAVKLKL</sequence>
<name>A0AAJ7JH24_9HYME</name>
<feature type="compositionally biased region" description="Basic and acidic residues" evidence="8">
    <location>
        <begin position="296"/>
        <end position="305"/>
    </location>
</feature>
<dbReference type="AlphaFoldDB" id="A0AAJ7JH24"/>
<dbReference type="Pfam" id="PF04006">
    <property type="entry name" value="Mpp10"/>
    <property type="match status" value="1"/>
</dbReference>
<evidence type="ECO:0000256" key="6">
    <source>
        <dbReference type="ARBA" id="ARBA00029455"/>
    </source>
</evidence>
<keyword evidence="3 7" id="KW-0698">rRNA processing</keyword>
<feature type="compositionally biased region" description="Acidic residues" evidence="8">
    <location>
        <begin position="239"/>
        <end position="263"/>
    </location>
</feature>
<comment type="subcellular location">
    <subcellularLocation>
        <location evidence="1 7">Nucleus</location>
        <location evidence="1 7">Nucleolus</location>
    </subcellularLocation>
</comment>
<dbReference type="Proteomes" id="UP000694925">
    <property type="component" value="Unplaced"/>
</dbReference>
<comment type="similarity">
    <text evidence="6 7">Belongs to the MPP10 family.</text>
</comment>
<evidence type="ECO:0000313" key="10">
    <source>
        <dbReference type="RefSeq" id="XP_017893249.1"/>
    </source>
</evidence>
<evidence type="ECO:0000256" key="7">
    <source>
        <dbReference type="PIRNR" id="PIRNR017300"/>
    </source>
</evidence>
<evidence type="ECO:0000256" key="5">
    <source>
        <dbReference type="ARBA" id="ARBA00023274"/>
    </source>
</evidence>
<dbReference type="KEGG" id="ccal:108632898"/>
<feature type="compositionally biased region" description="Acidic residues" evidence="8">
    <location>
        <begin position="113"/>
        <end position="124"/>
    </location>
</feature>
<feature type="compositionally biased region" description="Basic residues" evidence="8">
    <location>
        <begin position="606"/>
        <end position="616"/>
    </location>
</feature>
<evidence type="ECO:0000256" key="1">
    <source>
        <dbReference type="ARBA" id="ARBA00004604"/>
    </source>
</evidence>
<protein>
    <recommendedName>
        <fullName evidence="7">U3 small nucleolar ribonucleoprotein protein MPP10</fullName>
    </recommendedName>
</protein>
<dbReference type="PIRSF" id="PIRSF017300">
    <property type="entry name" value="snoRNP_Mpp10"/>
    <property type="match status" value="1"/>
</dbReference>
<accession>A0AAJ7JH24</accession>
<reference evidence="10" key="1">
    <citation type="submission" date="2025-08" db="UniProtKB">
        <authorList>
            <consortium name="RefSeq"/>
        </authorList>
    </citation>
    <scope>IDENTIFICATION</scope>
    <source>
        <tissue evidence="10">Whole body</tissue>
    </source>
</reference>
<comment type="function">
    <text evidence="7">Involved in nucleolar processing of pre-18S ribosomal RNA.</text>
</comment>
<feature type="region of interest" description="Disordered" evidence="8">
    <location>
        <begin position="106"/>
        <end position="158"/>
    </location>
</feature>
<feature type="region of interest" description="Disordered" evidence="8">
    <location>
        <begin position="505"/>
        <end position="573"/>
    </location>
</feature>
<dbReference type="PANTHER" id="PTHR17039:SF0">
    <property type="entry name" value="U3 SMALL NUCLEOLAR RIBONUCLEOPROTEIN PROTEIN MPP10"/>
    <property type="match status" value="1"/>
</dbReference>